<dbReference type="InterPro" id="IPR002525">
    <property type="entry name" value="Transp_IS110-like_N"/>
</dbReference>
<dbReference type="Pfam" id="PF01548">
    <property type="entry name" value="DEDD_Tnp_IS110"/>
    <property type="match status" value="1"/>
</dbReference>
<organism evidence="3 4">
    <name type="scientific">Stutzerimonas stutzeri</name>
    <name type="common">Pseudomonas stutzeri</name>
    <dbReference type="NCBI Taxonomy" id="316"/>
    <lineage>
        <taxon>Bacteria</taxon>
        <taxon>Pseudomonadati</taxon>
        <taxon>Pseudomonadota</taxon>
        <taxon>Gammaproteobacteria</taxon>
        <taxon>Pseudomonadales</taxon>
        <taxon>Pseudomonadaceae</taxon>
        <taxon>Stutzerimonas</taxon>
    </lineage>
</organism>
<dbReference type="PANTHER" id="PTHR33055:SF13">
    <property type="entry name" value="TRANSPOSASE"/>
    <property type="match status" value="1"/>
</dbReference>
<dbReference type="PANTHER" id="PTHR33055">
    <property type="entry name" value="TRANSPOSASE FOR INSERTION SEQUENCE ELEMENT IS1111A"/>
    <property type="match status" value="1"/>
</dbReference>
<dbReference type="Proteomes" id="UP000236023">
    <property type="component" value="Unassembled WGS sequence"/>
</dbReference>
<feature type="domain" description="Transposase IS110-like N-terminal" evidence="1">
    <location>
        <begin position="8"/>
        <end position="153"/>
    </location>
</feature>
<evidence type="ECO:0000313" key="4">
    <source>
        <dbReference type="Proteomes" id="UP000236023"/>
    </source>
</evidence>
<dbReference type="GO" id="GO:0003677">
    <property type="term" value="F:DNA binding"/>
    <property type="evidence" value="ECO:0007669"/>
    <property type="project" value="InterPro"/>
</dbReference>
<name>A0A2N8SNV7_STUST</name>
<dbReference type="InterPro" id="IPR003346">
    <property type="entry name" value="Transposase_20"/>
</dbReference>
<dbReference type="InterPro" id="IPR047650">
    <property type="entry name" value="Transpos_IS110"/>
</dbReference>
<comment type="caution">
    <text evidence="3">The sequence shown here is derived from an EMBL/GenBank/DDBJ whole genome shotgun (WGS) entry which is preliminary data.</text>
</comment>
<dbReference type="NCBIfam" id="NF033542">
    <property type="entry name" value="transpos_IS110"/>
    <property type="match status" value="1"/>
</dbReference>
<dbReference type="RefSeq" id="WP_037045432.1">
    <property type="nucleotide sequence ID" value="NZ_JAMOHU010000111.1"/>
</dbReference>
<dbReference type="GO" id="GO:0004803">
    <property type="term" value="F:transposase activity"/>
    <property type="evidence" value="ECO:0007669"/>
    <property type="project" value="InterPro"/>
</dbReference>
<gene>
    <name evidence="3" type="ORF">CXK94_22180</name>
</gene>
<sequence length="315" mass="34874">MHGDPVIVGIDVAKAKLDVFISQVERIEQYAYQPEEVRCLLQTLQAAQPELIVLEATGGLERRLVAELAAAGLPVVVVNPRQVRDFAKATGQLAKTDTLDARVLAAFGAAVKPALREIPAQAVQELAELLARRRQLVDMLVAERLRLQQALSKAVRRELKQHIEWLERQLRASDAGLHQAVENSPVWQAKYDLLCEVRGVGPVASLTLLALLPELGQLDRKRIAALVGVAPYNCDSGTMRGYRRIWGGRSEVRRVLYMATLCAIRSKNPPILAQYLRLKAAGKKSKVAIVACMRKLLVILNAMIRDKAHFHTQIA</sequence>
<protein>
    <submittedName>
        <fullName evidence="3">IS110 family transposase</fullName>
    </submittedName>
</protein>
<evidence type="ECO:0000259" key="1">
    <source>
        <dbReference type="Pfam" id="PF01548"/>
    </source>
</evidence>
<proteinExistence type="predicted"/>
<dbReference type="GO" id="GO:0006313">
    <property type="term" value="P:DNA transposition"/>
    <property type="evidence" value="ECO:0007669"/>
    <property type="project" value="InterPro"/>
</dbReference>
<accession>A0A2N8SNV7</accession>
<evidence type="ECO:0000259" key="2">
    <source>
        <dbReference type="Pfam" id="PF02371"/>
    </source>
</evidence>
<evidence type="ECO:0000313" key="3">
    <source>
        <dbReference type="EMBL" id="PNG04174.1"/>
    </source>
</evidence>
<dbReference type="Pfam" id="PF02371">
    <property type="entry name" value="Transposase_20"/>
    <property type="match status" value="1"/>
</dbReference>
<feature type="domain" description="Transposase IS116/IS110/IS902 C-terminal" evidence="2">
    <location>
        <begin position="192"/>
        <end position="275"/>
    </location>
</feature>
<dbReference type="EMBL" id="POUT01000033">
    <property type="protein sequence ID" value="PNG04174.1"/>
    <property type="molecule type" value="Genomic_DNA"/>
</dbReference>
<reference evidence="3 4" key="1">
    <citation type="submission" date="2018-01" db="EMBL/GenBank/DDBJ databases">
        <title>Denitrification phenotypes of diverse strains of Pseudomonas stutzeri.</title>
        <authorList>
            <person name="Milligan D.A."/>
            <person name="Bergaust L."/>
            <person name="Bakken L.R."/>
            <person name="Frostegard A."/>
        </authorList>
    </citation>
    <scope>NUCLEOTIDE SEQUENCE [LARGE SCALE GENOMIC DNA]</scope>
    <source>
        <strain evidence="3 4">24a75</strain>
    </source>
</reference>
<dbReference type="AlphaFoldDB" id="A0A2N8SNV7"/>